<evidence type="ECO:0000313" key="8">
    <source>
        <dbReference type="EMBL" id="EGG19785.1"/>
    </source>
</evidence>
<organism evidence="8 9">
    <name type="scientific">Cavenderia fasciculata</name>
    <name type="common">Slime mold</name>
    <name type="synonym">Dictyostelium fasciculatum</name>
    <dbReference type="NCBI Taxonomy" id="261658"/>
    <lineage>
        <taxon>Eukaryota</taxon>
        <taxon>Amoebozoa</taxon>
        <taxon>Evosea</taxon>
        <taxon>Eumycetozoa</taxon>
        <taxon>Dictyostelia</taxon>
        <taxon>Acytosteliales</taxon>
        <taxon>Cavenderiaceae</taxon>
        <taxon>Cavenderia</taxon>
    </lineage>
</organism>
<accession>F4PWY2</accession>
<feature type="domain" description="NADP-dependent oxidoreductase" evidence="7">
    <location>
        <begin position="20"/>
        <end position="288"/>
    </location>
</feature>
<evidence type="ECO:0000313" key="9">
    <source>
        <dbReference type="Proteomes" id="UP000007797"/>
    </source>
</evidence>
<dbReference type="OrthoDB" id="416253at2759"/>
<evidence type="ECO:0000259" key="7">
    <source>
        <dbReference type="Pfam" id="PF00248"/>
    </source>
</evidence>
<reference evidence="9" key="1">
    <citation type="journal article" date="2011" name="Genome Res.">
        <title>Phylogeny-wide analysis of social amoeba genomes highlights ancient origins for complex intercellular communication.</title>
        <authorList>
            <person name="Heidel A.J."/>
            <person name="Lawal H.M."/>
            <person name="Felder M."/>
            <person name="Schilde C."/>
            <person name="Helps N.R."/>
            <person name="Tunggal B."/>
            <person name="Rivero F."/>
            <person name="John U."/>
            <person name="Schleicher M."/>
            <person name="Eichinger L."/>
            <person name="Platzer M."/>
            <person name="Noegel A.A."/>
            <person name="Schaap P."/>
            <person name="Gloeckner G."/>
        </authorList>
    </citation>
    <scope>NUCLEOTIDE SEQUENCE [LARGE SCALE GENOMIC DNA]</scope>
    <source>
        <strain evidence="9">SH3</strain>
    </source>
</reference>
<keyword evidence="3" id="KW-0560">Oxidoreductase</keyword>
<dbReference type="SUPFAM" id="SSF51430">
    <property type="entry name" value="NAD(P)-linked oxidoreductase"/>
    <property type="match status" value="1"/>
</dbReference>
<dbReference type="STRING" id="1054147.F4PWY2"/>
<dbReference type="CDD" id="cd19071">
    <property type="entry name" value="AKR_AKR1-5-like"/>
    <property type="match status" value="1"/>
</dbReference>
<dbReference type="Gene3D" id="3.20.20.100">
    <property type="entry name" value="NADP-dependent oxidoreductase domain"/>
    <property type="match status" value="1"/>
</dbReference>
<feature type="site" description="Lowers pKa of active site Tyr" evidence="6">
    <location>
        <position position="82"/>
    </location>
</feature>
<dbReference type="Proteomes" id="UP000007797">
    <property type="component" value="Unassembled WGS sequence"/>
</dbReference>
<evidence type="ECO:0000256" key="6">
    <source>
        <dbReference type="PIRSR" id="PIRSR000097-3"/>
    </source>
</evidence>
<dbReference type="KEGG" id="dfa:DFA_06886"/>
<dbReference type="GeneID" id="14872211"/>
<dbReference type="GO" id="GO:0016491">
    <property type="term" value="F:oxidoreductase activity"/>
    <property type="evidence" value="ECO:0007669"/>
    <property type="project" value="UniProtKB-KW"/>
</dbReference>
<dbReference type="PROSITE" id="PS00798">
    <property type="entry name" value="ALDOKETO_REDUCTASE_1"/>
    <property type="match status" value="1"/>
</dbReference>
<gene>
    <name evidence="8" type="ORF">DFA_06886</name>
</gene>
<dbReference type="InterPro" id="IPR036812">
    <property type="entry name" value="NAD(P)_OxRdtase_dom_sf"/>
</dbReference>
<evidence type="ECO:0000256" key="2">
    <source>
        <dbReference type="ARBA" id="ARBA00022857"/>
    </source>
</evidence>
<protein>
    <recommendedName>
        <fullName evidence="7">NADP-dependent oxidoreductase domain-containing protein</fullName>
    </recommendedName>
</protein>
<dbReference type="InterPro" id="IPR023210">
    <property type="entry name" value="NADP_OxRdtase_dom"/>
</dbReference>
<dbReference type="PRINTS" id="PR00069">
    <property type="entry name" value="ALDKETRDTASE"/>
</dbReference>
<proteinExistence type="inferred from homology"/>
<dbReference type="PIRSF" id="PIRSF000097">
    <property type="entry name" value="AKR"/>
    <property type="match status" value="1"/>
</dbReference>
<evidence type="ECO:0000256" key="3">
    <source>
        <dbReference type="ARBA" id="ARBA00023002"/>
    </source>
</evidence>
<evidence type="ECO:0000256" key="5">
    <source>
        <dbReference type="PIRSR" id="PIRSR000097-2"/>
    </source>
</evidence>
<keyword evidence="9" id="KW-1185">Reference proteome</keyword>
<evidence type="ECO:0000256" key="4">
    <source>
        <dbReference type="PIRSR" id="PIRSR000097-1"/>
    </source>
</evidence>
<dbReference type="InterPro" id="IPR018170">
    <property type="entry name" value="Aldo/ket_reductase_CS"/>
</dbReference>
<dbReference type="PANTHER" id="PTHR11732">
    <property type="entry name" value="ALDO/KETO REDUCTASE"/>
    <property type="match status" value="1"/>
</dbReference>
<dbReference type="RefSeq" id="XP_004358131.1">
    <property type="nucleotide sequence ID" value="XM_004358074.1"/>
</dbReference>
<keyword evidence="2" id="KW-0521">NADP</keyword>
<feature type="active site" description="Proton donor" evidence="4">
    <location>
        <position position="53"/>
    </location>
</feature>
<dbReference type="AlphaFoldDB" id="F4PWY2"/>
<feature type="binding site" evidence="5">
    <location>
        <position position="115"/>
    </location>
    <ligand>
        <name>substrate</name>
    </ligand>
</feature>
<dbReference type="EMBL" id="GL883013">
    <property type="protein sequence ID" value="EGG19785.1"/>
    <property type="molecule type" value="Genomic_DNA"/>
</dbReference>
<evidence type="ECO:0000256" key="1">
    <source>
        <dbReference type="ARBA" id="ARBA00007905"/>
    </source>
</evidence>
<dbReference type="Pfam" id="PF00248">
    <property type="entry name" value="Aldo_ket_red"/>
    <property type="match status" value="1"/>
</dbReference>
<dbReference type="FunFam" id="3.20.20.100:FF:000006">
    <property type="entry name" value="Aldo-keto reductase family 1 member A1"/>
    <property type="match status" value="1"/>
</dbReference>
<dbReference type="OMA" id="LWNSQHH"/>
<dbReference type="InterPro" id="IPR020471">
    <property type="entry name" value="AKR"/>
</dbReference>
<sequence>MTTNKNNYLSMNNGKKIPVIGFGTWKSPKNVVGESIKQAIKAGYRHLDCAAIYKNEKEVGAALKEVFDSGLIKREELFITSKLWCTCHSKENVEKHLKITLADLGLDYLDLYLVHWPLAFEYTGECLEINPVDENGNTKLARIPMRQTWEAMEKLVDQGLVRSIGVANCNVQTIIDILSYARIRPAMNQVELNPYNTQQRLKYFCHLNGIQLTAYSPLGHGKLITDKVVCELAKKYNRSVANILCRWAIQQGFTVIPKSVNPDRIKDNFKVLDFKIDESDMSILNNLNKNLRTCDPDSIFGVPIFA</sequence>
<name>F4PWY2_CACFS</name>
<comment type="similarity">
    <text evidence="1">Belongs to the aldo/keto reductase family.</text>
</comment>